<evidence type="ECO:0008006" key="2">
    <source>
        <dbReference type="Google" id="ProtNLM"/>
    </source>
</evidence>
<evidence type="ECO:0000313" key="1">
    <source>
        <dbReference type="EMBL" id="MXY92722.1"/>
    </source>
</evidence>
<comment type="caution">
    <text evidence="1">The sequence shown here is derived from an EMBL/GenBank/DDBJ whole genome shotgun (WGS) entry which is preliminary data.</text>
</comment>
<dbReference type="InterPro" id="IPR015943">
    <property type="entry name" value="WD40/YVTN_repeat-like_dom_sf"/>
</dbReference>
<gene>
    <name evidence="1" type="ORF">F4Y42_04645</name>
</gene>
<organism evidence="1">
    <name type="scientific">Caldilineaceae bacterium SB0664_bin_27</name>
    <dbReference type="NCBI Taxonomy" id="2605260"/>
    <lineage>
        <taxon>Bacteria</taxon>
        <taxon>Bacillati</taxon>
        <taxon>Chloroflexota</taxon>
        <taxon>Caldilineae</taxon>
        <taxon>Caldilineales</taxon>
        <taxon>Caldilineaceae</taxon>
    </lineage>
</organism>
<dbReference type="Gene3D" id="2.130.10.10">
    <property type="entry name" value="YVTN repeat-like/Quinoprotein amine dehydrogenase"/>
    <property type="match status" value="1"/>
</dbReference>
<dbReference type="SUPFAM" id="SSF82171">
    <property type="entry name" value="DPP6 N-terminal domain-like"/>
    <property type="match status" value="1"/>
</dbReference>
<protein>
    <recommendedName>
        <fullName evidence="2">Oligogalacturonate lyase domain-containing protein</fullName>
    </recommendedName>
</protein>
<reference evidence="1" key="1">
    <citation type="submission" date="2019-09" db="EMBL/GenBank/DDBJ databases">
        <title>Characterisation of the sponge microbiome using genome-centric metagenomics.</title>
        <authorList>
            <person name="Engelberts J.P."/>
            <person name="Robbins S.J."/>
            <person name="De Goeij J.M."/>
            <person name="Aranda M."/>
            <person name="Bell S.C."/>
            <person name="Webster N.S."/>
        </authorList>
    </citation>
    <scope>NUCLEOTIDE SEQUENCE</scope>
    <source>
        <strain evidence="1">SB0664_bin_27</strain>
    </source>
</reference>
<dbReference type="AlphaFoldDB" id="A0A6B0YSJ4"/>
<accession>A0A6B0YSJ4</accession>
<sequence>MSNTEGSFVARAITQGPKHHFFGYYAIYPWDSTGRYHLSLQSDFHDRPPADGDTAVIGLVDMETSRFEGVAETQAWNLQQGSMMHWLPTAPDRLITYNARDDDRFVSVIQDIHTGHKRQLPYPIAAITRDGRKALGLNYARLWDMRPVVGYPGLTDPNADQKHPSDDGLYIMDTDSGEGKLLFSYEDARDYLRDYPEIQKYKLWFNHPFINRDDSRVAFVVVYWDDAGARRTVCLSMNLEAGDIRILNDLGTSHCDWRTKDVIFGWFTTKEGVNFYLVNDATGEYESVRPDILSRDGHCSFTRDGSWLLNDEYPDENNLRALFLWNMAEERLVVLGRFLSPPFYRDQTRCDLHPRLSRDERLVSFDSIHEGSRQIYVVDVAEVLGR</sequence>
<dbReference type="EMBL" id="VXRG01000040">
    <property type="protein sequence ID" value="MXY92722.1"/>
    <property type="molecule type" value="Genomic_DNA"/>
</dbReference>
<name>A0A6B0YSJ4_9CHLR</name>
<proteinExistence type="predicted"/>